<dbReference type="InterPro" id="IPR036390">
    <property type="entry name" value="WH_DNA-bd_sf"/>
</dbReference>
<gene>
    <name evidence="1" type="ORF">ACFO5R_10830</name>
</gene>
<protein>
    <submittedName>
        <fullName evidence="1">Winged helix-turn-helix domain-containing protein</fullName>
    </submittedName>
</protein>
<dbReference type="Gene3D" id="1.10.10.10">
    <property type="entry name" value="Winged helix-like DNA-binding domain superfamily/Winged helix DNA-binding domain"/>
    <property type="match status" value="1"/>
</dbReference>
<sequence>MTDVPDRLYDLPPSAKLVLKVLEVDGAMTQGQIAAESRLSKRTVRFALESLREADVVHEGVYFRDARKSLYSIADSMSTDESTAASD</sequence>
<organism evidence="1 2">
    <name type="scientific">Halosolutus amylolyticus</name>
    <dbReference type="NCBI Taxonomy" id="2932267"/>
    <lineage>
        <taxon>Archaea</taxon>
        <taxon>Methanobacteriati</taxon>
        <taxon>Methanobacteriota</taxon>
        <taxon>Stenosarchaea group</taxon>
        <taxon>Halobacteria</taxon>
        <taxon>Halobacteriales</taxon>
        <taxon>Natrialbaceae</taxon>
        <taxon>Halosolutus</taxon>
    </lineage>
</organism>
<evidence type="ECO:0000313" key="2">
    <source>
        <dbReference type="Proteomes" id="UP001595898"/>
    </source>
</evidence>
<dbReference type="InterPro" id="IPR036388">
    <property type="entry name" value="WH-like_DNA-bd_sf"/>
</dbReference>
<dbReference type="RefSeq" id="WP_250141816.1">
    <property type="nucleotide sequence ID" value="NZ_JALIQP010000004.1"/>
</dbReference>
<comment type="caution">
    <text evidence="1">The sequence shown here is derived from an EMBL/GenBank/DDBJ whole genome shotgun (WGS) entry which is preliminary data.</text>
</comment>
<evidence type="ECO:0000313" key="1">
    <source>
        <dbReference type="EMBL" id="MFC4542420.1"/>
    </source>
</evidence>
<keyword evidence="2" id="KW-1185">Reference proteome</keyword>
<dbReference type="Pfam" id="PF13412">
    <property type="entry name" value="HTH_24"/>
    <property type="match status" value="1"/>
</dbReference>
<reference evidence="1 2" key="1">
    <citation type="journal article" date="2019" name="Int. J. Syst. Evol. Microbiol.">
        <title>The Global Catalogue of Microorganisms (GCM) 10K type strain sequencing project: providing services to taxonomists for standard genome sequencing and annotation.</title>
        <authorList>
            <consortium name="The Broad Institute Genomics Platform"/>
            <consortium name="The Broad Institute Genome Sequencing Center for Infectious Disease"/>
            <person name="Wu L."/>
            <person name="Ma J."/>
        </authorList>
    </citation>
    <scope>NUCLEOTIDE SEQUENCE [LARGE SCALE GENOMIC DNA]</scope>
    <source>
        <strain evidence="1 2">WLHS5</strain>
    </source>
</reference>
<dbReference type="AlphaFoldDB" id="A0ABD5PQ24"/>
<accession>A0ABD5PQ24</accession>
<dbReference type="Proteomes" id="UP001595898">
    <property type="component" value="Unassembled WGS sequence"/>
</dbReference>
<proteinExistence type="predicted"/>
<dbReference type="EMBL" id="JBHSFA010000005">
    <property type="protein sequence ID" value="MFC4542420.1"/>
    <property type="molecule type" value="Genomic_DNA"/>
</dbReference>
<dbReference type="SUPFAM" id="SSF46785">
    <property type="entry name" value="Winged helix' DNA-binding domain"/>
    <property type="match status" value="1"/>
</dbReference>
<name>A0ABD5PQ24_9EURY</name>